<dbReference type="Gene3D" id="3.30.2350.10">
    <property type="entry name" value="Pseudouridine synthase"/>
    <property type="match status" value="1"/>
</dbReference>
<sequence length="220" mass="24538">MNYIIYEDSHICVCHKPSGLAVQNASFGRKDLESILKTYYFEQTGKSNPYLGIVHRLDQPVQGLVVFARNPGSAASLSAQAQNGCMKKYYQAVTCGIPEKKSDRLIDYLKKNGKTNLSEVVSSKTAGAKKAELQYHILKEKEQMALAEIELFTGRHHQIRVQMAANGTPLYGDQKYNPQAKKGEMIALCAHRLQFIHPATGKRMEFTVQPSGSAFELLEV</sequence>
<name>A0ABR7NA84_9FIRM</name>
<evidence type="ECO:0000256" key="4">
    <source>
        <dbReference type="ARBA" id="ARBA00033164"/>
    </source>
</evidence>
<evidence type="ECO:0000313" key="6">
    <source>
        <dbReference type="EMBL" id="MBC8573055.1"/>
    </source>
</evidence>
<organism evidence="6 7">
    <name type="scientific">Jingyaoa shaoxingensis</name>
    <dbReference type="NCBI Taxonomy" id="2763671"/>
    <lineage>
        <taxon>Bacteria</taxon>
        <taxon>Bacillati</taxon>
        <taxon>Bacillota</taxon>
        <taxon>Clostridia</taxon>
        <taxon>Lachnospirales</taxon>
        <taxon>Lachnospiraceae</taxon>
        <taxon>Jingyaoa</taxon>
    </lineage>
</organism>
<gene>
    <name evidence="6" type="ORF">H8716_08165</name>
</gene>
<dbReference type="CDD" id="cd02869">
    <property type="entry name" value="PseudoU_synth_RluA_like"/>
    <property type="match status" value="1"/>
</dbReference>
<dbReference type="EMBL" id="JACRSZ010000007">
    <property type="protein sequence ID" value="MBC8573055.1"/>
    <property type="molecule type" value="Genomic_DNA"/>
</dbReference>
<evidence type="ECO:0000256" key="3">
    <source>
        <dbReference type="ARBA" id="ARBA00031870"/>
    </source>
</evidence>
<reference evidence="6 7" key="1">
    <citation type="submission" date="2020-08" db="EMBL/GenBank/DDBJ databases">
        <title>Genome public.</title>
        <authorList>
            <person name="Liu C."/>
            <person name="Sun Q."/>
        </authorList>
    </citation>
    <scope>NUCLEOTIDE SEQUENCE [LARGE SCALE GENOMIC DNA]</scope>
    <source>
        <strain evidence="6 7">NSJ-46</strain>
    </source>
</reference>
<dbReference type="SUPFAM" id="SSF55120">
    <property type="entry name" value="Pseudouridine synthase"/>
    <property type="match status" value="1"/>
</dbReference>
<evidence type="ECO:0000256" key="2">
    <source>
        <dbReference type="ARBA" id="ARBA00010876"/>
    </source>
</evidence>
<dbReference type="Proteomes" id="UP000657421">
    <property type="component" value="Unassembled WGS sequence"/>
</dbReference>
<feature type="domain" description="Pseudouridine synthase RsuA/RluA-like" evidence="5">
    <location>
        <begin position="10"/>
        <end position="165"/>
    </location>
</feature>
<dbReference type="InterPro" id="IPR020103">
    <property type="entry name" value="PsdUridine_synth_cat_dom_sf"/>
</dbReference>
<protein>
    <recommendedName>
        <fullName evidence="3">RNA pseudouridylate synthase</fullName>
    </recommendedName>
    <alternativeName>
        <fullName evidence="4">RNA-uridine isomerase</fullName>
    </alternativeName>
</protein>
<proteinExistence type="inferred from homology"/>
<dbReference type="PANTHER" id="PTHR21600">
    <property type="entry name" value="MITOCHONDRIAL RNA PSEUDOURIDINE SYNTHASE"/>
    <property type="match status" value="1"/>
</dbReference>
<dbReference type="PANTHER" id="PTHR21600:SF87">
    <property type="entry name" value="RNA PSEUDOURIDYLATE SYNTHASE DOMAIN-CONTAINING PROTEIN 1"/>
    <property type="match status" value="1"/>
</dbReference>
<dbReference type="RefSeq" id="WP_249308083.1">
    <property type="nucleotide sequence ID" value="NZ_JACRSZ010000007.1"/>
</dbReference>
<evidence type="ECO:0000259" key="5">
    <source>
        <dbReference type="Pfam" id="PF00849"/>
    </source>
</evidence>
<accession>A0ABR7NA84</accession>
<keyword evidence="7" id="KW-1185">Reference proteome</keyword>
<comment type="similarity">
    <text evidence="2">Belongs to the pseudouridine synthase RluA family.</text>
</comment>
<comment type="catalytic activity">
    <reaction evidence="1">
        <text>a uridine in RNA = a pseudouridine in RNA</text>
        <dbReference type="Rhea" id="RHEA:48348"/>
        <dbReference type="Rhea" id="RHEA-COMP:12068"/>
        <dbReference type="Rhea" id="RHEA-COMP:12069"/>
        <dbReference type="ChEBI" id="CHEBI:65314"/>
        <dbReference type="ChEBI" id="CHEBI:65315"/>
    </reaction>
</comment>
<evidence type="ECO:0000256" key="1">
    <source>
        <dbReference type="ARBA" id="ARBA00000073"/>
    </source>
</evidence>
<dbReference type="InterPro" id="IPR006145">
    <property type="entry name" value="PsdUridine_synth_RsuA/RluA"/>
</dbReference>
<comment type="caution">
    <text evidence="6">The sequence shown here is derived from an EMBL/GenBank/DDBJ whole genome shotgun (WGS) entry which is preliminary data.</text>
</comment>
<dbReference type="InterPro" id="IPR050188">
    <property type="entry name" value="RluA_PseudoU_synthase"/>
</dbReference>
<dbReference type="Pfam" id="PF00849">
    <property type="entry name" value="PseudoU_synth_2"/>
    <property type="match status" value="1"/>
</dbReference>
<evidence type="ECO:0000313" key="7">
    <source>
        <dbReference type="Proteomes" id="UP000657421"/>
    </source>
</evidence>